<dbReference type="EMBL" id="JAPZBQ010000005">
    <property type="protein sequence ID" value="KAJ5328648.1"/>
    <property type="molecule type" value="Genomic_DNA"/>
</dbReference>
<reference evidence="3" key="1">
    <citation type="submission" date="2022-12" db="EMBL/GenBank/DDBJ databases">
        <authorList>
            <person name="Petersen C."/>
        </authorList>
    </citation>
    <scope>NUCLEOTIDE SEQUENCE</scope>
    <source>
        <strain evidence="3">IBT 35673</strain>
    </source>
</reference>
<dbReference type="PANTHER" id="PTHR28094">
    <property type="entry name" value="MEIOTICALLY UP-REGULATED GENE 113 PROTEIN"/>
    <property type="match status" value="1"/>
</dbReference>
<feature type="compositionally biased region" description="Polar residues" evidence="1">
    <location>
        <begin position="310"/>
        <end position="321"/>
    </location>
</feature>
<protein>
    <recommendedName>
        <fullName evidence="2">Bacteriophage T5 Orf172 DNA-binding domain-containing protein</fullName>
    </recommendedName>
</protein>
<dbReference type="Proteomes" id="UP001147695">
    <property type="component" value="Unassembled WGS sequence"/>
</dbReference>
<feature type="compositionally biased region" description="Polar residues" evidence="1">
    <location>
        <begin position="24"/>
        <end position="34"/>
    </location>
</feature>
<evidence type="ECO:0000259" key="2">
    <source>
        <dbReference type="SMART" id="SM00974"/>
    </source>
</evidence>
<proteinExistence type="predicted"/>
<reference evidence="3" key="2">
    <citation type="journal article" date="2023" name="IMA Fungus">
        <title>Comparative genomic study of the Penicillium genus elucidates a diverse pangenome and 15 lateral gene transfer events.</title>
        <authorList>
            <person name="Petersen C."/>
            <person name="Sorensen T."/>
            <person name="Nielsen M.R."/>
            <person name="Sondergaard T.E."/>
            <person name="Sorensen J.L."/>
            <person name="Fitzpatrick D.A."/>
            <person name="Frisvad J.C."/>
            <person name="Nielsen K.L."/>
        </authorList>
    </citation>
    <scope>NUCLEOTIDE SEQUENCE</scope>
    <source>
        <strain evidence="3">IBT 35673</strain>
    </source>
</reference>
<evidence type="ECO:0000313" key="4">
    <source>
        <dbReference type="Proteomes" id="UP001147695"/>
    </source>
</evidence>
<feature type="region of interest" description="Disordered" evidence="1">
    <location>
        <begin position="70"/>
        <end position="137"/>
    </location>
</feature>
<organism evidence="3 4">
    <name type="scientific">Penicillium brevicompactum</name>
    <dbReference type="NCBI Taxonomy" id="5074"/>
    <lineage>
        <taxon>Eukaryota</taxon>
        <taxon>Fungi</taxon>
        <taxon>Dikarya</taxon>
        <taxon>Ascomycota</taxon>
        <taxon>Pezizomycotina</taxon>
        <taxon>Eurotiomycetes</taxon>
        <taxon>Eurotiomycetidae</taxon>
        <taxon>Eurotiales</taxon>
        <taxon>Aspergillaceae</taxon>
        <taxon>Penicillium</taxon>
    </lineage>
</organism>
<feature type="region of interest" description="Disordered" evidence="1">
    <location>
        <begin position="24"/>
        <end position="58"/>
    </location>
</feature>
<accession>A0A9W9QAC3</accession>
<dbReference type="SMART" id="SM00974">
    <property type="entry name" value="T5orf172"/>
    <property type="match status" value="1"/>
</dbReference>
<feature type="domain" description="Bacteriophage T5 Orf172 DNA-binding" evidence="2">
    <location>
        <begin position="165"/>
        <end position="253"/>
    </location>
</feature>
<feature type="compositionally biased region" description="Polar residues" evidence="1">
    <location>
        <begin position="109"/>
        <end position="123"/>
    </location>
</feature>
<dbReference type="Pfam" id="PF10544">
    <property type="entry name" value="T5orf172"/>
    <property type="match status" value="1"/>
</dbReference>
<evidence type="ECO:0000256" key="1">
    <source>
        <dbReference type="SAM" id="MobiDB-lite"/>
    </source>
</evidence>
<gene>
    <name evidence="3" type="ORF">N7452_009038</name>
</gene>
<sequence length="390" mass="43772">MELLNPLAERWLVEIQEQTFLRWSTEKPTGSSQGKKVHERACGSPATPNSDLSDDRSTISSKVSYSATSSAATEASSITDGAHTPVSSSKGIGELAPNSIENPLDSELRNPQMNSSGQTTYQAPRSEFRRHVDTPSAKQSVYQKLINPLQKWDFSPGSVYIFDRSSSPGFVKIGWTTRPVSNRLERWSDCGYQPNLVFSSEASYAQRVETLIHHELIKEWREERRCMNPECSTRHQEWFEIDKNKAEQVLRDWVYFINEAQPYGLDGNLKAGWFRVVNRIKSRTGIITASELVKYYKSTLTNVARGEKGSASSSEPINTGSDTRDPEGLTQSKKQKDQPKSNLPIRMRQGCGFKSLDRKIPTLAVPIIERELAPEEIPLPLSPIIGPARL</sequence>
<feature type="region of interest" description="Disordered" evidence="1">
    <location>
        <begin position="305"/>
        <end position="347"/>
    </location>
</feature>
<dbReference type="InterPro" id="IPR053006">
    <property type="entry name" value="Meiosis_regulatory"/>
</dbReference>
<comment type="caution">
    <text evidence="3">The sequence shown here is derived from an EMBL/GenBank/DDBJ whole genome shotgun (WGS) entry which is preliminary data.</text>
</comment>
<evidence type="ECO:0000313" key="3">
    <source>
        <dbReference type="EMBL" id="KAJ5328648.1"/>
    </source>
</evidence>
<feature type="compositionally biased region" description="Low complexity" evidence="1">
    <location>
        <begin position="70"/>
        <end position="79"/>
    </location>
</feature>
<dbReference type="InterPro" id="IPR018306">
    <property type="entry name" value="Phage_T5_Orf172_DNA-bd"/>
</dbReference>
<dbReference type="AlphaFoldDB" id="A0A9W9QAC3"/>
<name>A0A9W9QAC3_PENBR</name>
<dbReference type="PANTHER" id="PTHR28094:SF1">
    <property type="entry name" value="MEIOTICALLY UP-REGULATED GENE 113 PROTEIN"/>
    <property type="match status" value="1"/>
</dbReference>